<dbReference type="Proteomes" id="UP000602284">
    <property type="component" value="Unassembled WGS sequence"/>
</dbReference>
<evidence type="ECO:0000256" key="1">
    <source>
        <dbReference type="SAM" id="Phobius"/>
    </source>
</evidence>
<keyword evidence="1" id="KW-0472">Membrane</keyword>
<protein>
    <recommendedName>
        <fullName evidence="4">DUF3899 domain-containing protein</fullName>
    </recommendedName>
</protein>
<feature type="transmembrane region" description="Helical" evidence="1">
    <location>
        <begin position="88"/>
        <end position="109"/>
    </location>
</feature>
<gene>
    <name evidence="2" type="ORF">JJB07_18485</name>
</gene>
<evidence type="ECO:0000313" key="2">
    <source>
        <dbReference type="EMBL" id="MBL0388596.1"/>
    </source>
</evidence>
<keyword evidence="3" id="KW-1185">Reference proteome</keyword>
<name>A0ABS1JE95_9BACL</name>
<evidence type="ECO:0008006" key="4">
    <source>
        <dbReference type="Google" id="ProtNLM"/>
    </source>
</evidence>
<comment type="caution">
    <text evidence="2">The sequence shown here is derived from an EMBL/GenBank/DDBJ whole genome shotgun (WGS) entry which is preliminary data.</text>
</comment>
<keyword evidence="1" id="KW-0812">Transmembrane</keyword>
<proteinExistence type="predicted"/>
<dbReference type="EMBL" id="JAEQNB010000006">
    <property type="protein sequence ID" value="MBL0388596.1"/>
    <property type="molecule type" value="Genomic_DNA"/>
</dbReference>
<feature type="transmembrane region" description="Helical" evidence="1">
    <location>
        <begin position="39"/>
        <end position="58"/>
    </location>
</feature>
<evidence type="ECO:0000313" key="3">
    <source>
        <dbReference type="Proteomes" id="UP000602284"/>
    </source>
</evidence>
<keyword evidence="1" id="KW-1133">Transmembrane helix</keyword>
<dbReference type="RefSeq" id="WP_201637557.1">
    <property type="nucleotide sequence ID" value="NZ_JAEQNB010000006.1"/>
</dbReference>
<sequence>MILIWSGFGFLVPLLPFGLALLTNLLVDSILGPHYFDEHAWPLAFALWVAAGLLWTIGKYLDKKHPGRVLIDPETGQQFHFKRNHSFFWLKLQIWAPVIAVAAIVTLFLHRGV</sequence>
<reference evidence="2 3" key="1">
    <citation type="submission" date="2021-01" db="EMBL/GenBank/DDBJ databases">
        <title>Tumebacillus sp. strain ITR2 16S ribosomal RNA gene Genome sequencing and assembly.</title>
        <authorList>
            <person name="Kang M."/>
        </authorList>
    </citation>
    <scope>NUCLEOTIDE SEQUENCE [LARGE SCALE GENOMIC DNA]</scope>
    <source>
        <strain evidence="2 3">ITR2</strain>
    </source>
</reference>
<organism evidence="2 3">
    <name type="scientific">Tumebacillus amylolyticus</name>
    <dbReference type="NCBI Taxonomy" id="2801339"/>
    <lineage>
        <taxon>Bacteria</taxon>
        <taxon>Bacillati</taxon>
        <taxon>Bacillota</taxon>
        <taxon>Bacilli</taxon>
        <taxon>Bacillales</taxon>
        <taxon>Alicyclobacillaceae</taxon>
        <taxon>Tumebacillus</taxon>
    </lineage>
</organism>
<accession>A0ABS1JE95</accession>
<feature type="transmembrane region" description="Helical" evidence="1">
    <location>
        <begin position="7"/>
        <end position="27"/>
    </location>
</feature>